<reference evidence="1 2" key="1">
    <citation type="submission" date="2016-11" db="EMBL/GenBank/DDBJ databases">
        <authorList>
            <person name="Jaros S."/>
            <person name="Januszkiewicz K."/>
            <person name="Wedrychowicz H."/>
        </authorList>
    </citation>
    <scope>NUCLEOTIDE SEQUENCE [LARGE SCALE GENOMIC DNA]</scope>
    <source>
        <strain evidence="1 2">DSM 27406</strain>
    </source>
</reference>
<dbReference type="RefSeq" id="WP_073080983.1">
    <property type="nucleotide sequence ID" value="NZ_FRBL01000004.1"/>
</dbReference>
<organism evidence="1 2">
    <name type="scientific">Chitinophaga jiangningensis</name>
    <dbReference type="NCBI Taxonomy" id="1419482"/>
    <lineage>
        <taxon>Bacteria</taxon>
        <taxon>Pseudomonadati</taxon>
        <taxon>Bacteroidota</taxon>
        <taxon>Chitinophagia</taxon>
        <taxon>Chitinophagales</taxon>
        <taxon>Chitinophagaceae</taxon>
        <taxon>Chitinophaga</taxon>
    </lineage>
</organism>
<dbReference type="EMBL" id="FRBL01000004">
    <property type="protein sequence ID" value="SHL66073.1"/>
    <property type="molecule type" value="Genomic_DNA"/>
</dbReference>
<evidence type="ECO:0000313" key="2">
    <source>
        <dbReference type="Proteomes" id="UP000184420"/>
    </source>
</evidence>
<dbReference type="Proteomes" id="UP000184420">
    <property type="component" value="Unassembled WGS sequence"/>
</dbReference>
<dbReference type="AlphaFoldDB" id="A0A1M7CFS7"/>
<proteinExistence type="predicted"/>
<evidence type="ECO:0000313" key="1">
    <source>
        <dbReference type="EMBL" id="SHL66073.1"/>
    </source>
</evidence>
<gene>
    <name evidence="1" type="ORF">SAMN05444266_104310</name>
</gene>
<dbReference type="OrthoDB" id="654644at2"/>
<name>A0A1M7CFS7_9BACT</name>
<dbReference type="STRING" id="1419482.SAMN05444266_104310"/>
<keyword evidence="2" id="KW-1185">Reference proteome</keyword>
<sequence>MKPNNLVLLLTGILLMHAVIFNSCKHEAGELTPPTQPPTLPSPGKYLVSAIYVNGIPKDTLIYNDARQVIRRWEFVPFYRKFIDYIDYTYNTNGYVKLADYYTYIGGSMLHTKRDSVSISTGEMTTYTTLFRGDGTVSGYDTVQYTTDTYNQLNLAVKGAQGIIYSKYTYNDRAMTGYRYKITVPGSIPIDRNYAFEYSTNTNPLYPITLANPLLMRTLVKDIYPYPMDTVLPWLASQHYVNKITYTAETKPPVTSAVTYTYTDTTRFAASQYLPALGITINYRYKVIR</sequence>
<accession>A0A1M7CFS7</accession>
<protein>
    <submittedName>
        <fullName evidence="1">Uncharacterized protein</fullName>
    </submittedName>
</protein>